<dbReference type="Pfam" id="PF11367">
    <property type="entry name" value="Tail_completion_gp17"/>
    <property type="match status" value="1"/>
</dbReference>
<dbReference type="HOGENOM" id="CLU_160601_0_0_9"/>
<dbReference type="Proteomes" id="UP000016511">
    <property type="component" value="Unassembled WGS sequence"/>
</dbReference>
<evidence type="ECO:0008006" key="3">
    <source>
        <dbReference type="Google" id="ProtNLM"/>
    </source>
</evidence>
<dbReference type="AlphaFoldDB" id="U1X8M2"/>
<dbReference type="GeneID" id="92841243"/>
<accession>U1X8M2</accession>
<reference evidence="1 2" key="1">
    <citation type="submission" date="2013-08" db="EMBL/GenBank/DDBJ databases">
        <authorList>
            <person name="Weinstock G."/>
            <person name="Sodergren E."/>
            <person name="Wylie T."/>
            <person name="Fulton L."/>
            <person name="Fulton R."/>
            <person name="Fronick C."/>
            <person name="O'Laughlin M."/>
            <person name="Godfrey J."/>
            <person name="Miner T."/>
            <person name="Herter B."/>
            <person name="Appelbaum E."/>
            <person name="Cordes M."/>
            <person name="Lek S."/>
            <person name="Wollam A."/>
            <person name="Pepin K.H."/>
            <person name="Palsikar V.B."/>
            <person name="Mitreva M."/>
            <person name="Wilson R.K."/>
        </authorList>
    </citation>
    <scope>NUCLEOTIDE SEQUENCE [LARGE SCALE GENOMIC DNA]</scope>
    <source>
        <strain evidence="1 2">ATCC 12856</strain>
    </source>
</reference>
<evidence type="ECO:0000313" key="2">
    <source>
        <dbReference type="Proteomes" id="UP000016511"/>
    </source>
</evidence>
<dbReference type="RefSeq" id="WP_021624171.1">
    <property type="nucleotide sequence ID" value="NZ_KE952895.1"/>
</dbReference>
<comment type="caution">
    <text evidence="1">The sequence shown here is derived from an EMBL/GenBank/DDBJ whole genome shotgun (WGS) entry which is preliminary data.</text>
</comment>
<dbReference type="STRING" id="649747.HMPREF0083_01005"/>
<proteinExistence type="predicted"/>
<name>U1X8M2_ANEAE</name>
<dbReference type="InterPro" id="IPR053745">
    <property type="entry name" value="Viral_Tail_Comp_sf"/>
</dbReference>
<gene>
    <name evidence="1" type="ORF">HMPREF0083_01005</name>
</gene>
<dbReference type="EMBL" id="AWSJ01000064">
    <property type="protein sequence ID" value="ERI10893.1"/>
    <property type="molecule type" value="Genomic_DNA"/>
</dbReference>
<evidence type="ECO:0000313" key="1">
    <source>
        <dbReference type="EMBL" id="ERI10893.1"/>
    </source>
</evidence>
<keyword evidence="2" id="KW-1185">Reference proteome</keyword>
<dbReference type="Gene3D" id="3.30.2000.30">
    <property type="match status" value="1"/>
</dbReference>
<sequence length="122" mass="14146">MINIKPKIARALESNQALVSLLGSKRIYQLVAPNPDEFPRITFFEMDNVDDRFADDEAISSEIRIQIDIWSKKSTPNIADEVDKTMKSLGFRRTASTDLYEEDTKVFHKGMRYKTIQMIEEE</sequence>
<dbReference type="InterPro" id="IPR021508">
    <property type="entry name" value="Gp17-like"/>
</dbReference>
<organism evidence="1 2">
    <name type="scientific">Aneurinibacillus aneurinilyticus ATCC 12856</name>
    <dbReference type="NCBI Taxonomy" id="649747"/>
    <lineage>
        <taxon>Bacteria</taxon>
        <taxon>Bacillati</taxon>
        <taxon>Bacillota</taxon>
        <taxon>Bacilli</taxon>
        <taxon>Bacillales</taxon>
        <taxon>Paenibacillaceae</taxon>
        <taxon>Aneurinibacillus group</taxon>
        <taxon>Aneurinibacillus</taxon>
    </lineage>
</organism>
<dbReference type="PATRIC" id="fig|649747.3.peg.911"/>
<protein>
    <recommendedName>
        <fullName evidence="3">Phage protein</fullName>
    </recommendedName>
</protein>
<dbReference type="eggNOG" id="ENOG5032WPK">
    <property type="taxonomic scope" value="Bacteria"/>
</dbReference>